<dbReference type="Pfam" id="PF03739">
    <property type="entry name" value="LptF_LptG"/>
    <property type="match status" value="1"/>
</dbReference>
<feature type="transmembrane region" description="Helical" evidence="6">
    <location>
        <begin position="311"/>
        <end position="328"/>
    </location>
</feature>
<feature type="transmembrane region" description="Helical" evidence="6">
    <location>
        <begin position="282"/>
        <end position="304"/>
    </location>
</feature>
<evidence type="ECO:0000256" key="6">
    <source>
        <dbReference type="SAM" id="Phobius"/>
    </source>
</evidence>
<dbReference type="GO" id="GO:0015920">
    <property type="term" value="P:lipopolysaccharide transport"/>
    <property type="evidence" value="ECO:0007669"/>
    <property type="project" value="TreeGrafter"/>
</dbReference>
<keyword evidence="3 6" id="KW-0812">Transmembrane</keyword>
<reference evidence="7 8" key="1">
    <citation type="submission" date="2018-07" db="EMBL/GenBank/DDBJ databases">
        <title>Genomic Encyclopedia of Type Strains, Phase IV (KMG-IV): sequencing the most valuable type-strain genomes for metagenomic binning, comparative biology and taxonomic classification.</title>
        <authorList>
            <person name="Goeker M."/>
        </authorList>
    </citation>
    <scope>NUCLEOTIDE SEQUENCE [LARGE SCALE GENOMIC DNA]</scope>
    <source>
        <strain evidence="7 8">DSM 26725</strain>
    </source>
</reference>
<evidence type="ECO:0000256" key="2">
    <source>
        <dbReference type="ARBA" id="ARBA00022475"/>
    </source>
</evidence>
<evidence type="ECO:0000256" key="3">
    <source>
        <dbReference type="ARBA" id="ARBA00022692"/>
    </source>
</evidence>
<gene>
    <name evidence="7" type="ORF">DFR46_1402</name>
</gene>
<evidence type="ECO:0000256" key="1">
    <source>
        <dbReference type="ARBA" id="ARBA00004651"/>
    </source>
</evidence>
<protein>
    <submittedName>
        <fullName evidence="7">Lipopolysaccharide export system permease protein</fullName>
    </submittedName>
</protein>
<comment type="subcellular location">
    <subcellularLocation>
        <location evidence="1">Cell membrane</location>
        <topology evidence="1">Multi-pass membrane protein</topology>
    </subcellularLocation>
</comment>
<dbReference type="Proteomes" id="UP000256310">
    <property type="component" value="Unassembled WGS sequence"/>
</dbReference>
<dbReference type="AlphaFoldDB" id="A0A3D9FF31"/>
<dbReference type="EMBL" id="QRDP01000004">
    <property type="protein sequence ID" value="RED16379.1"/>
    <property type="molecule type" value="Genomic_DNA"/>
</dbReference>
<dbReference type="PANTHER" id="PTHR33529:SF6">
    <property type="entry name" value="YJGP_YJGQ FAMILY PERMEASE"/>
    <property type="match status" value="1"/>
</dbReference>
<dbReference type="NCBIfam" id="TIGR04407">
    <property type="entry name" value="LptF_YjgP"/>
    <property type="match status" value="1"/>
</dbReference>
<feature type="transmembrane region" description="Helical" evidence="6">
    <location>
        <begin position="348"/>
        <end position="365"/>
    </location>
</feature>
<dbReference type="PANTHER" id="PTHR33529">
    <property type="entry name" value="SLR0882 PROTEIN-RELATED"/>
    <property type="match status" value="1"/>
</dbReference>
<accession>A0A3D9FF31</accession>
<dbReference type="InterPro" id="IPR005495">
    <property type="entry name" value="LptG/LptF_permease"/>
</dbReference>
<keyword evidence="5 6" id="KW-0472">Membrane</keyword>
<organism evidence="7 8">
    <name type="scientific">Parasphingopyxis lamellibrachiae</name>
    <dbReference type="NCBI Taxonomy" id="680125"/>
    <lineage>
        <taxon>Bacteria</taxon>
        <taxon>Pseudomonadati</taxon>
        <taxon>Pseudomonadota</taxon>
        <taxon>Alphaproteobacteria</taxon>
        <taxon>Sphingomonadales</taxon>
        <taxon>Sphingomonadaceae</taxon>
        <taxon>Parasphingopyxis</taxon>
    </lineage>
</organism>
<name>A0A3D9FF31_9SPHN</name>
<evidence type="ECO:0000256" key="5">
    <source>
        <dbReference type="ARBA" id="ARBA00023136"/>
    </source>
</evidence>
<keyword evidence="4 6" id="KW-1133">Transmembrane helix</keyword>
<sequence>MQIFTATDRYMFRLIVVPLVATLIIAAMLLVLDKMLRLFDFVAREGGPVNVVWQMLANLVPEYLSLAIPVGLMLGILFAFRKLALSSELDVFRACGIGYRRLLFVPYLFTIGFVILNLLIVSYFQPIARYSYENLQFELRSGALGASISVGEFNNLGSNMTLRVEESTNNGRDLSGIFVRTVSPQGRELSVSADHGTFMATDEEDTILLRLTNGRLIHNQADFESPRVLSFESHDLPIDLPRIEQFRGRGGEHRELTLFELAEVGGDASASEELRLASRANFHYRIAEVLMMFLLPLLAVALAVPPKRSTSALGVFLSVVMITTFHKICQYGEDVAALGRVDPLVSLWLPFLLFAALIVWMYYHIAYVPGGQPIGALEKGFSKLATLVRRLFLRRRRPIGN</sequence>
<comment type="caution">
    <text evidence="7">The sequence shown here is derived from an EMBL/GenBank/DDBJ whole genome shotgun (WGS) entry which is preliminary data.</text>
</comment>
<keyword evidence="8" id="KW-1185">Reference proteome</keyword>
<keyword evidence="2" id="KW-1003">Cell membrane</keyword>
<evidence type="ECO:0000256" key="4">
    <source>
        <dbReference type="ARBA" id="ARBA00022989"/>
    </source>
</evidence>
<feature type="transmembrane region" description="Helical" evidence="6">
    <location>
        <begin position="63"/>
        <end position="81"/>
    </location>
</feature>
<feature type="transmembrane region" description="Helical" evidence="6">
    <location>
        <begin position="12"/>
        <end position="32"/>
    </location>
</feature>
<evidence type="ECO:0000313" key="8">
    <source>
        <dbReference type="Proteomes" id="UP000256310"/>
    </source>
</evidence>
<feature type="transmembrane region" description="Helical" evidence="6">
    <location>
        <begin position="102"/>
        <end position="124"/>
    </location>
</feature>
<dbReference type="InterPro" id="IPR030922">
    <property type="entry name" value="LptF"/>
</dbReference>
<evidence type="ECO:0000313" key="7">
    <source>
        <dbReference type="EMBL" id="RED16379.1"/>
    </source>
</evidence>
<proteinExistence type="predicted"/>
<dbReference type="GO" id="GO:0043190">
    <property type="term" value="C:ATP-binding cassette (ABC) transporter complex"/>
    <property type="evidence" value="ECO:0007669"/>
    <property type="project" value="InterPro"/>
</dbReference>
<dbReference type="GO" id="GO:0055085">
    <property type="term" value="P:transmembrane transport"/>
    <property type="evidence" value="ECO:0007669"/>
    <property type="project" value="InterPro"/>
</dbReference>